<dbReference type="RefSeq" id="YP_011108800.1">
    <property type="nucleotide sequence ID" value="NC_092456.1"/>
</dbReference>
<protein>
    <submittedName>
        <fullName evidence="1">Uncharacterized protein</fullName>
    </submittedName>
</protein>
<name>A0AAF0IE90_9CAUD</name>
<gene>
    <name evidence="1" type="ORF">CYQXPUPM_0050</name>
</gene>
<dbReference type="EMBL" id="OQ579029">
    <property type="protein sequence ID" value="WEU80492.1"/>
    <property type="molecule type" value="Genomic_DNA"/>
</dbReference>
<sequence>MHYRSPLRERVVMIISPSNYKTLRANTGRTYALTVNLTAP</sequence>
<organism evidence="1 2">
    <name type="scientific">Klebsiella phage Saitama</name>
    <dbReference type="NCBI Taxonomy" id="3018528"/>
    <lineage>
        <taxon>Viruses</taxon>
        <taxon>Duplodnaviria</taxon>
        <taxon>Heunggongvirae</taxon>
        <taxon>Uroviricota</taxon>
        <taxon>Caudoviricetes</taxon>
        <taxon>Autographivirales</taxon>
        <taxon>Autotranscriptaviridae</taxon>
        <taxon>Studiervirinae</taxon>
        <taxon>Przondovirus</taxon>
        <taxon>Przondovirus saitama</taxon>
    </lineage>
</organism>
<accession>A0AAF0IE90</accession>
<proteinExistence type="predicted"/>
<evidence type="ECO:0000313" key="2">
    <source>
        <dbReference type="Proteomes" id="UP001219244"/>
    </source>
</evidence>
<dbReference type="Proteomes" id="UP001219244">
    <property type="component" value="Segment"/>
</dbReference>
<reference evidence="1 2" key="1">
    <citation type="submission" date="2023-03" db="EMBL/GenBank/DDBJ databases">
        <title>A hybrid and poly-polish workflow for the complete and accurate assembly of phage genomes: a case study of ten przondoviruses.</title>
        <authorList>
            <person name="Elek C.K.A."/>
            <person name="Adriaenssens E.M."/>
        </authorList>
    </citation>
    <scope>NUCLEOTIDE SEQUENCE [LARGE SCALE GENOMIC DNA]</scope>
</reference>
<dbReference type="GeneID" id="98576550"/>
<keyword evidence="2" id="KW-1185">Reference proteome</keyword>
<evidence type="ECO:0000313" key="1">
    <source>
        <dbReference type="EMBL" id="WEU80492.1"/>
    </source>
</evidence>